<dbReference type="SMART" id="SM00284">
    <property type="entry name" value="OLF"/>
    <property type="match status" value="1"/>
</dbReference>
<evidence type="ECO:0000256" key="2">
    <source>
        <dbReference type="ARBA" id="ARBA00022525"/>
    </source>
</evidence>
<evidence type="ECO:0000259" key="6">
    <source>
        <dbReference type="PROSITE" id="PS51132"/>
    </source>
</evidence>
<evidence type="ECO:0000256" key="1">
    <source>
        <dbReference type="ARBA" id="ARBA00004613"/>
    </source>
</evidence>
<dbReference type="PROSITE" id="PS51132">
    <property type="entry name" value="OLF"/>
    <property type="match status" value="1"/>
</dbReference>
<evidence type="ECO:0000256" key="4">
    <source>
        <dbReference type="SAM" id="Coils"/>
    </source>
</evidence>
<gene>
    <name evidence="7" type="ORF">chiPu_0004859</name>
</gene>
<name>A0A401S7R5_CHIPU</name>
<dbReference type="InterPro" id="IPR050605">
    <property type="entry name" value="Olfactomedin-like_domain"/>
</dbReference>
<dbReference type="OrthoDB" id="8626508at2759"/>
<feature type="coiled-coil region" evidence="4">
    <location>
        <begin position="78"/>
        <end position="157"/>
    </location>
</feature>
<dbReference type="OMA" id="LEECYLY"/>
<comment type="subcellular location">
    <subcellularLocation>
        <location evidence="1">Secreted</location>
    </subcellularLocation>
</comment>
<protein>
    <recommendedName>
        <fullName evidence="6">Olfactomedin-like domain-containing protein</fullName>
    </recommendedName>
</protein>
<reference evidence="7 8" key="1">
    <citation type="journal article" date="2018" name="Nat. Ecol. Evol.">
        <title>Shark genomes provide insights into elasmobranch evolution and the origin of vertebrates.</title>
        <authorList>
            <person name="Hara Y"/>
            <person name="Yamaguchi K"/>
            <person name="Onimaru K"/>
            <person name="Kadota M"/>
            <person name="Koyanagi M"/>
            <person name="Keeley SD"/>
            <person name="Tatsumi K"/>
            <person name="Tanaka K"/>
            <person name="Motone F"/>
            <person name="Kageyama Y"/>
            <person name="Nozu R"/>
            <person name="Adachi N"/>
            <person name="Nishimura O"/>
            <person name="Nakagawa R"/>
            <person name="Tanegashima C"/>
            <person name="Kiyatake I"/>
            <person name="Matsumoto R"/>
            <person name="Murakumo K"/>
            <person name="Nishida K"/>
            <person name="Terakita A"/>
            <person name="Kuratani S"/>
            <person name="Sato K"/>
            <person name="Hyodo S Kuraku.S."/>
        </authorList>
    </citation>
    <scope>NUCLEOTIDE SEQUENCE [LARGE SCALE GENOMIC DNA]</scope>
</reference>
<dbReference type="PANTHER" id="PTHR23192:SF68">
    <property type="entry name" value="OLFACTOMEDIN-4-LIKE"/>
    <property type="match status" value="1"/>
</dbReference>
<dbReference type="STRING" id="137246.A0A401S7R5"/>
<dbReference type="AlphaFoldDB" id="A0A401S7R5"/>
<dbReference type="GO" id="GO:0005615">
    <property type="term" value="C:extracellular space"/>
    <property type="evidence" value="ECO:0007669"/>
    <property type="project" value="TreeGrafter"/>
</dbReference>
<evidence type="ECO:0000256" key="5">
    <source>
        <dbReference type="SAM" id="SignalP"/>
    </source>
</evidence>
<feature type="chain" id="PRO_5019402862" description="Olfactomedin-like domain-containing protein" evidence="5">
    <location>
        <begin position="23"/>
        <end position="464"/>
    </location>
</feature>
<dbReference type="InterPro" id="IPR003112">
    <property type="entry name" value="Olfac-like_dom"/>
</dbReference>
<dbReference type="EMBL" id="BEZZ01000124">
    <property type="protein sequence ID" value="GCC26442.1"/>
    <property type="molecule type" value="Genomic_DNA"/>
</dbReference>
<dbReference type="Proteomes" id="UP000287033">
    <property type="component" value="Unassembled WGS sequence"/>
</dbReference>
<dbReference type="PANTHER" id="PTHR23192">
    <property type="entry name" value="OLFACTOMEDIN-RELATED"/>
    <property type="match status" value="1"/>
</dbReference>
<evidence type="ECO:0000313" key="7">
    <source>
        <dbReference type="EMBL" id="GCC26442.1"/>
    </source>
</evidence>
<organism evidence="7 8">
    <name type="scientific">Chiloscyllium punctatum</name>
    <name type="common">Brownbanded bambooshark</name>
    <name type="synonym">Hemiscyllium punctatum</name>
    <dbReference type="NCBI Taxonomy" id="137246"/>
    <lineage>
        <taxon>Eukaryota</taxon>
        <taxon>Metazoa</taxon>
        <taxon>Chordata</taxon>
        <taxon>Craniata</taxon>
        <taxon>Vertebrata</taxon>
        <taxon>Chondrichthyes</taxon>
        <taxon>Elasmobranchii</taxon>
        <taxon>Galeomorphii</taxon>
        <taxon>Galeoidea</taxon>
        <taxon>Orectolobiformes</taxon>
        <taxon>Hemiscylliidae</taxon>
        <taxon>Chiloscyllium</taxon>
    </lineage>
</organism>
<keyword evidence="5" id="KW-0732">Signal</keyword>
<sequence length="464" mass="53394">MVLLTDVGMRFGFFLILSLTSADRDALGEARAAKRCYCDLQMSDGPFPHQQLDELYLISQNCSVELNKQQFNEPLEIIAYVDQKLRNLVQRINEFEEEYDGELYSIISYRIIEIEIAELNELLNQLQEKCSRNNDERTDLDTQAQNITNKVDELEKYDRLKVTQEHKRNIILKRSLTSCQNALLVTPTPYVSPQPGSCSFGRLRAVSNPRNSMLNHFGTSYSYGSWGKDPLPAPGKEDQYWLVVLTSSNRFGTKIRVYSSYSKFLTKGTHKDINFQTHNPQGPGGVMYGDAYYYNCYNLGKLCKFNMTTLEVISATLPFAGFNDKFPYCTLASCYLYTDMDLATDENGLWVLYSTTFSFGNLIVSRLDTTDLSLLESWNTTLFKRSASNAFLVCGIVYATRYVSPEIEEIFYMFDTTSGVEQYNLKIQFRKILPGIQYMNYNPRDKKLYVYSDTYVISYSLTFE</sequence>
<comment type="caution">
    <text evidence="7">The sequence shown here is derived from an EMBL/GenBank/DDBJ whole genome shotgun (WGS) entry which is preliminary data.</text>
</comment>
<keyword evidence="8" id="KW-1185">Reference proteome</keyword>
<evidence type="ECO:0000256" key="3">
    <source>
        <dbReference type="PROSITE-ProRule" id="PRU00446"/>
    </source>
</evidence>
<keyword evidence="2" id="KW-0964">Secreted</keyword>
<comment type="caution">
    <text evidence="3">Lacks conserved residue(s) required for the propagation of feature annotation.</text>
</comment>
<feature type="domain" description="Olfactomedin-like" evidence="6">
    <location>
        <begin position="197"/>
        <end position="464"/>
    </location>
</feature>
<dbReference type="GO" id="GO:0007165">
    <property type="term" value="P:signal transduction"/>
    <property type="evidence" value="ECO:0007669"/>
    <property type="project" value="TreeGrafter"/>
</dbReference>
<feature type="signal peptide" evidence="5">
    <location>
        <begin position="1"/>
        <end position="22"/>
    </location>
</feature>
<dbReference type="Pfam" id="PF02191">
    <property type="entry name" value="OLF"/>
    <property type="match status" value="1"/>
</dbReference>
<keyword evidence="4" id="KW-0175">Coiled coil</keyword>
<proteinExistence type="predicted"/>
<accession>A0A401S7R5</accession>
<evidence type="ECO:0000313" key="8">
    <source>
        <dbReference type="Proteomes" id="UP000287033"/>
    </source>
</evidence>